<gene>
    <name evidence="3" type="ORF">ACFFJP_03690</name>
</gene>
<keyword evidence="4" id="KW-1185">Reference proteome</keyword>
<accession>A0ABV6BCZ2</accession>
<protein>
    <recommendedName>
        <fullName evidence="2">Cytosolic endo-beta-N-acetylglucosaminidase TIM barrel domain-containing protein</fullName>
    </recommendedName>
</protein>
<dbReference type="Proteomes" id="UP001589813">
    <property type="component" value="Unassembled WGS sequence"/>
</dbReference>
<evidence type="ECO:0000313" key="3">
    <source>
        <dbReference type="EMBL" id="MFC0047393.1"/>
    </source>
</evidence>
<dbReference type="Gene3D" id="3.20.20.80">
    <property type="entry name" value="Glycosidases"/>
    <property type="match status" value="1"/>
</dbReference>
<proteinExistence type="predicted"/>
<dbReference type="RefSeq" id="WP_377240645.1">
    <property type="nucleotide sequence ID" value="NZ_JBHLXP010000001.1"/>
</dbReference>
<feature type="chain" id="PRO_5045455084" description="Cytosolic endo-beta-N-acetylglucosaminidase TIM barrel domain-containing protein" evidence="1">
    <location>
        <begin position="24"/>
        <end position="650"/>
    </location>
</feature>
<evidence type="ECO:0000259" key="2">
    <source>
        <dbReference type="Pfam" id="PF03644"/>
    </source>
</evidence>
<comment type="caution">
    <text evidence="3">The sequence shown here is derived from an EMBL/GenBank/DDBJ whole genome shotgun (WGS) entry which is preliminary data.</text>
</comment>
<name>A0ABV6BCZ2_9GAMM</name>
<evidence type="ECO:0000256" key="1">
    <source>
        <dbReference type="SAM" id="SignalP"/>
    </source>
</evidence>
<dbReference type="EMBL" id="JBHLXP010000001">
    <property type="protein sequence ID" value="MFC0047393.1"/>
    <property type="molecule type" value="Genomic_DNA"/>
</dbReference>
<feature type="domain" description="Cytosolic endo-beta-N-acetylglucosaminidase TIM barrel" evidence="2">
    <location>
        <begin position="112"/>
        <end position="460"/>
    </location>
</feature>
<dbReference type="PANTHER" id="PTHR13246">
    <property type="entry name" value="ENDO BETA N-ACETYLGLUCOSAMINIDASE"/>
    <property type="match status" value="1"/>
</dbReference>
<dbReference type="CDD" id="cd06547">
    <property type="entry name" value="GH85_ENGase"/>
    <property type="match status" value="1"/>
</dbReference>
<sequence>MKALLLTQGLLLTLQLLTIQAQAAQLQSTQTQGSGLSPDLPPFALTLQQTKAWTPHGATASKANISQVPLAQRLPAPLNSSLTMNPQAQALNLQAQVLYAPDGMNNFGNYLQPQPKANLYSFSNWSQIDILNWFAGTADLSVQIPARPWVETAHKNGVKVLGSVFLGIAEWGGNPDTVEKLLEQDAQGNFIMADQLLRIAGYYGFDGWLVNQETDLTVVKDAQNQLVMAANGKPQRDKERGQQLAAKMLAFMQYLTAKAPADIEIHWYDAMIADGTVRWQNELNANNQAYLKTDVQAGGKAGSHAIFLNYWWNGAMVQQSVKRAEAQGLSRYQLFFGADLWPERDAQQAFVQTQWLRDLFDHNVTDGHKALTSIALFAPNVNFNFAGDKTTPAYSTFAKDPQDIRRFYQTEQRLFTGDDLNVAVPDPAKRWPGLGAYLSAKTVLTRLPFVSSFNTGQGLYWFEQGERQPAPFLNAAKDATATATNSGWSDISQQDILPTWQFALQGSAAAASTLQYDFNQGWSGGSSLLLQVRKAGDLTIPLYQFALTLPATAQLQLQLQTDAPGAVVLLLQTEKGVHRFPLGDVAQAQQWQAQTIDISALQGQQLQRISLALQSSRPAKLQFRLGQIALTDATARDSAAAELVAQGVKP</sequence>
<evidence type="ECO:0000313" key="4">
    <source>
        <dbReference type="Proteomes" id="UP001589813"/>
    </source>
</evidence>
<dbReference type="Pfam" id="PF03644">
    <property type="entry name" value="Glyco_hydro_85"/>
    <property type="match status" value="1"/>
</dbReference>
<feature type="signal peptide" evidence="1">
    <location>
        <begin position="1"/>
        <end position="23"/>
    </location>
</feature>
<dbReference type="InterPro" id="IPR005201">
    <property type="entry name" value="TIM_ENGase"/>
</dbReference>
<dbReference type="Gene3D" id="2.60.120.260">
    <property type="entry name" value="Galactose-binding domain-like"/>
    <property type="match status" value="1"/>
</dbReference>
<reference evidence="3 4" key="1">
    <citation type="submission" date="2024-09" db="EMBL/GenBank/DDBJ databases">
        <authorList>
            <person name="Sun Q."/>
            <person name="Mori K."/>
        </authorList>
    </citation>
    <scope>NUCLEOTIDE SEQUENCE [LARGE SCALE GENOMIC DNA]</scope>
    <source>
        <strain evidence="3 4">KCTC 23315</strain>
    </source>
</reference>
<dbReference type="PANTHER" id="PTHR13246:SF1">
    <property type="entry name" value="CYTOSOLIC ENDO-BETA-N-ACETYLGLUCOSAMINIDASE"/>
    <property type="match status" value="1"/>
</dbReference>
<keyword evidence="1" id="KW-0732">Signal</keyword>
<organism evidence="3 4">
    <name type="scientific">Rheinheimera tilapiae</name>
    <dbReference type="NCBI Taxonomy" id="875043"/>
    <lineage>
        <taxon>Bacteria</taxon>
        <taxon>Pseudomonadati</taxon>
        <taxon>Pseudomonadota</taxon>
        <taxon>Gammaproteobacteria</taxon>
        <taxon>Chromatiales</taxon>
        <taxon>Chromatiaceae</taxon>
        <taxon>Rheinheimera</taxon>
    </lineage>
</organism>
<dbReference type="InterPro" id="IPR032979">
    <property type="entry name" value="ENGase"/>
</dbReference>